<dbReference type="RefSeq" id="WP_041767331.1">
    <property type="nucleotide sequence ID" value="NZ_LNZG01000046.1"/>
</dbReference>
<dbReference type="AlphaFoldDB" id="A0A1E2SIA9"/>
<reference evidence="1 3" key="1">
    <citation type="submission" date="2015-11" db="EMBL/GenBank/DDBJ databases">
        <authorList>
            <person name="Zhang Y."/>
            <person name="Guo Z."/>
        </authorList>
    </citation>
    <scope>NUCLEOTIDE SEQUENCE [LARGE SCALE GENOMIC DNA]</scope>
    <source>
        <strain evidence="3">gdw1</strain>
        <strain evidence="1">Gdw1</strain>
    </source>
</reference>
<dbReference type="Proteomes" id="UP000094426">
    <property type="component" value="Unassembled WGS sequence"/>
</dbReference>
<evidence type="ECO:0000313" key="1">
    <source>
        <dbReference type="EMBL" id="ODA89493.1"/>
    </source>
</evidence>
<organism evidence="1 3">
    <name type="scientific">Leifsonia xyli subsp. xyli</name>
    <dbReference type="NCBI Taxonomy" id="59736"/>
    <lineage>
        <taxon>Bacteria</taxon>
        <taxon>Bacillati</taxon>
        <taxon>Actinomycetota</taxon>
        <taxon>Actinomycetes</taxon>
        <taxon>Micrococcales</taxon>
        <taxon>Microbacteriaceae</taxon>
        <taxon>Leifsonia</taxon>
    </lineage>
</organism>
<dbReference type="EMBL" id="LNZG01000046">
    <property type="protein sequence ID" value="ODA89493.1"/>
    <property type="molecule type" value="Genomic_DNA"/>
</dbReference>
<accession>A0A1E2SIA9</accession>
<gene>
    <name evidence="2" type="ORF">ATY41_02845</name>
    <name evidence="1" type="ORF">ATY41_05225</name>
</gene>
<sequence>MTVVVTGEHISKREWWDDGPVGGQHRSVALDQVIENRANESLQPILVFGMGGGDAVRGDYHASIDVFLQWLTPLGNPGAKTFQLEVR</sequence>
<proteinExistence type="predicted"/>
<dbReference type="EMBL" id="LNZG01000023">
    <property type="protein sequence ID" value="ODA89996.1"/>
    <property type="molecule type" value="Genomic_DNA"/>
</dbReference>
<evidence type="ECO:0000313" key="2">
    <source>
        <dbReference type="EMBL" id="ODA89996.1"/>
    </source>
</evidence>
<evidence type="ECO:0000313" key="3">
    <source>
        <dbReference type="Proteomes" id="UP000094426"/>
    </source>
</evidence>
<comment type="caution">
    <text evidence="1">The sequence shown here is derived from an EMBL/GenBank/DDBJ whole genome shotgun (WGS) entry which is preliminary data.</text>
</comment>
<protein>
    <submittedName>
        <fullName evidence="1">Uncharacterized protein</fullName>
    </submittedName>
</protein>
<name>A0A1E2SIA9_LEIXY</name>